<evidence type="ECO:0000259" key="3">
    <source>
        <dbReference type="Pfam" id="PF13406"/>
    </source>
</evidence>
<keyword evidence="2" id="KW-1133">Transmembrane helix</keyword>
<dbReference type="GO" id="GO:0009253">
    <property type="term" value="P:peptidoglycan catabolic process"/>
    <property type="evidence" value="ECO:0007669"/>
    <property type="project" value="TreeGrafter"/>
</dbReference>
<dbReference type="Pfam" id="PF13406">
    <property type="entry name" value="SLT_2"/>
    <property type="match status" value="1"/>
</dbReference>
<dbReference type="PANTHER" id="PTHR30163:SF8">
    <property type="entry name" value="LYTIC MUREIN TRANSGLYCOSYLASE"/>
    <property type="match status" value="1"/>
</dbReference>
<feature type="compositionally biased region" description="Gly residues" evidence="1">
    <location>
        <begin position="99"/>
        <end position="111"/>
    </location>
</feature>
<evidence type="ECO:0000313" key="5">
    <source>
        <dbReference type="Proteomes" id="UP000237846"/>
    </source>
</evidence>
<dbReference type="InterPro" id="IPR043426">
    <property type="entry name" value="MltB-like"/>
</dbReference>
<sequence length="311" mass="31204">MADLNDHFPGDLHGDPYGGGGRPGPSVRLAAIAAALAVLAAAAVAVAIARMPAPASDLAAPTVIPGGYDLEGVYIGEPYPQVAGSAPASAASRAPGSQQAGGTGALSGGPGESAPAPTEEAPGVLPRLDQGWIAEVSARTGVPERALQAYAGAHLWSEGALPGCRLTWTTLAGIGQIETRHGTFGGGEIDADGDTTVPILGPQLDGDGFAAIGDSDGGVLDGDTEWDRAVGPMQFIPGTWRSWGTDADGDGRADPHNIDDAAVSAARYLCADGRDMSTVEGWQSAVLSYNNSGEYVTDVLETANGYASAAG</sequence>
<evidence type="ECO:0000256" key="1">
    <source>
        <dbReference type="SAM" id="MobiDB-lite"/>
    </source>
</evidence>
<dbReference type="Gene3D" id="1.10.530.10">
    <property type="match status" value="1"/>
</dbReference>
<dbReference type="Proteomes" id="UP000237846">
    <property type="component" value="Unassembled WGS sequence"/>
</dbReference>
<dbReference type="InterPro" id="IPR023346">
    <property type="entry name" value="Lysozyme-like_dom_sf"/>
</dbReference>
<keyword evidence="2" id="KW-0472">Membrane</keyword>
<accession>A0A2T0QDP3</accession>
<proteinExistence type="predicted"/>
<dbReference type="RefSeq" id="WP_245929832.1">
    <property type="nucleotide sequence ID" value="NZ_PVZC01000001.1"/>
</dbReference>
<gene>
    <name evidence="4" type="ORF">CLV72_101610</name>
</gene>
<reference evidence="4 5" key="1">
    <citation type="submission" date="2018-03" db="EMBL/GenBank/DDBJ databases">
        <title>Genomic Encyclopedia of Archaeal and Bacterial Type Strains, Phase II (KMG-II): from individual species to whole genera.</title>
        <authorList>
            <person name="Goeker M."/>
        </authorList>
    </citation>
    <scope>NUCLEOTIDE SEQUENCE [LARGE SCALE GENOMIC DNA]</scope>
    <source>
        <strain evidence="4 5">DSM 45601</strain>
    </source>
</reference>
<dbReference type="PANTHER" id="PTHR30163">
    <property type="entry name" value="MEMBRANE-BOUND LYTIC MUREIN TRANSGLYCOSYLASE B"/>
    <property type="match status" value="1"/>
</dbReference>
<keyword evidence="5" id="KW-1185">Reference proteome</keyword>
<comment type="caution">
    <text evidence="4">The sequence shown here is derived from an EMBL/GenBank/DDBJ whole genome shotgun (WGS) entry which is preliminary data.</text>
</comment>
<protein>
    <submittedName>
        <fullName evidence="4">Membrane-bound lytic murein transglycosylase B</fullName>
    </submittedName>
</protein>
<feature type="domain" description="Transglycosylase SLT" evidence="3">
    <location>
        <begin position="226"/>
        <end position="273"/>
    </location>
</feature>
<organism evidence="4 5">
    <name type="scientific">Allonocardiopsis opalescens</name>
    <dbReference type="NCBI Taxonomy" id="1144618"/>
    <lineage>
        <taxon>Bacteria</taxon>
        <taxon>Bacillati</taxon>
        <taxon>Actinomycetota</taxon>
        <taxon>Actinomycetes</taxon>
        <taxon>Streptosporangiales</taxon>
        <taxon>Allonocardiopsis</taxon>
    </lineage>
</organism>
<dbReference type="EMBL" id="PVZC01000001">
    <property type="protein sequence ID" value="PRY02012.1"/>
    <property type="molecule type" value="Genomic_DNA"/>
</dbReference>
<dbReference type="InterPro" id="IPR031304">
    <property type="entry name" value="SLT_2"/>
</dbReference>
<dbReference type="SUPFAM" id="SSF53955">
    <property type="entry name" value="Lysozyme-like"/>
    <property type="match status" value="1"/>
</dbReference>
<dbReference type="GO" id="GO:0008933">
    <property type="term" value="F:peptidoglycan lytic transglycosylase activity"/>
    <property type="evidence" value="ECO:0007669"/>
    <property type="project" value="TreeGrafter"/>
</dbReference>
<feature type="region of interest" description="Disordered" evidence="1">
    <location>
        <begin position="85"/>
        <end position="124"/>
    </location>
</feature>
<keyword evidence="2" id="KW-0812">Transmembrane</keyword>
<dbReference type="CDD" id="cd13399">
    <property type="entry name" value="Slt35-like"/>
    <property type="match status" value="1"/>
</dbReference>
<feature type="compositionally biased region" description="Low complexity" evidence="1">
    <location>
        <begin position="85"/>
        <end position="98"/>
    </location>
</feature>
<evidence type="ECO:0000313" key="4">
    <source>
        <dbReference type="EMBL" id="PRY02012.1"/>
    </source>
</evidence>
<name>A0A2T0QDP3_9ACTN</name>
<dbReference type="AlphaFoldDB" id="A0A2T0QDP3"/>
<feature type="transmembrane region" description="Helical" evidence="2">
    <location>
        <begin position="29"/>
        <end position="49"/>
    </location>
</feature>
<evidence type="ECO:0000256" key="2">
    <source>
        <dbReference type="SAM" id="Phobius"/>
    </source>
</evidence>